<dbReference type="Pfam" id="PF02931">
    <property type="entry name" value="Neur_chan_LBD"/>
    <property type="match status" value="1"/>
</dbReference>
<keyword evidence="7 11" id="KW-1133">Transmembrane helix</keyword>
<evidence type="ECO:0000256" key="8">
    <source>
        <dbReference type="ARBA" id="ARBA00023065"/>
    </source>
</evidence>
<dbReference type="InterPro" id="IPR006028">
    <property type="entry name" value="GABAA/Glycine_rcpt"/>
</dbReference>
<feature type="transmembrane region" description="Helical" evidence="11">
    <location>
        <begin position="248"/>
        <end position="270"/>
    </location>
</feature>
<evidence type="ECO:0000256" key="2">
    <source>
        <dbReference type="ARBA" id="ARBA00004236"/>
    </source>
</evidence>
<feature type="transmembrane region" description="Helical" evidence="11">
    <location>
        <begin position="276"/>
        <end position="296"/>
    </location>
</feature>
<dbReference type="Gene3D" id="2.70.170.10">
    <property type="entry name" value="Neurotransmitter-gated ion-channel ligand-binding domain"/>
    <property type="match status" value="1"/>
</dbReference>
<keyword evidence="4" id="KW-1003">Cell membrane</keyword>
<dbReference type="PRINTS" id="PR00253">
    <property type="entry name" value="GABAARECEPTR"/>
</dbReference>
<evidence type="ECO:0000259" key="12">
    <source>
        <dbReference type="Pfam" id="PF02931"/>
    </source>
</evidence>
<organism evidence="15 16">
    <name type="scientific">Toxocara canis</name>
    <name type="common">Canine roundworm</name>
    <dbReference type="NCBI Taxonomy" id="6265"/>
    <lineage>
        <taxon>Eukaryota</taxon>
        <taxon>Metazoa</taxon>
        <taxon>Ecdysozoa</taxon>
        <taxon>Nematoda</taxon>
        <taxon>Chromadorea</taxon>
        <taxon>Rhabditida</taxon>
        <taxon>Spirurina</taxon>
        <taxon>Ascaridomorpha</taxon>
        <taxon>Ascaridoidea</taxon>
        <taxon>Toxocaridae</taxon>
        <taxon>Toxocara</taxon>
    </lineage>
</organism>
<proteinExistence type="inferred from homology"/>
<keyword evidence="9 11" id="KW-0472">Membrane</keyword>
<sequence>MRSKYYLILPFSELSRRRAMQEAGIIDTILNGYNPNVRPIGNVLYEGFHRPVVVTVDLFIRSLKRVDDMKMQYDLHMTFRQKWRDDRLAYTNEGPDTVTLKDHHKIWIPDTFFLNEEEARRHVLEQPNTLIRVKRDGSVLYSTRLSMTLYCRMLFSKFPFDNQTCSFSIESYAYSEDDIVYAWDKDTAVKHAEDYAASVLFDITNITLEGGSSKAKQLNYSFIKALFHMQRKFWFILRICFIHPRFSYYLYQFYIPTTMLVIVSWLAFFLHPSKTTARILIGFGTLALLIIASMLINRDVPKTSYAKAIDVWTGG</sequence>
<feature type="domain" description="Neurotransmitter-gated ion-channel ligand-binding" evidence="12">
    <location>
        <begin position="25"/>
        <end position="232"/>
    </location>
</feature>
<evidence type="ECO:0000256" key="6">
    <source>
        <dbReference type="ARBA" id="ARBA00022729"/>
    </source>
</evidence>
<dbReference type="InterPro" id="IPR036734">
    <property type="entry name" value="Neur_chan_lig-bd_sf"/>
</dbReference>
<gene>
    <name evidence="14" type="ORF">TCNE_LOCUS15336</name>
</gene>
<dbReference type="PANTHER" id="PTHR18945">
    <property type="entry name" value="NEUROTRANSMITTER GATED ION CHANNEL"/>
    <property type="match status" value="1"/>
</dbReference>
<dbReference type="InterPro" id="IPR006029">
    <property type="entry name" value="Neurotrans-gated_channel_TM"/>
</dbReference>
<evidence type="ECO:0000256" key="3">
    <source>
        <dbReference type="ARBA" id="ARBA00022448"/>
    </source>
</evidence>
<evidence type="ECO:0000256" key="7">
    <source>
        <dbReference type="ARBA" id="ARBA00022989"/>
    </source>
</evidence>
<dbReference type="InterPro" id="IPR006202">
    <property type="entry name" value="Neur_chan_lig-bd"/>
</dbReference>
<dbReference type="GO" id="GO:0004888">
    <property type="term" value="F:transmembrane signaling receptor activity"/>
    <property type="evidence" value="ECO:0007669"/>
    <property type="project" value="InterPro"/>
</dbReference>
<dbReference type="InterPro" id="IPR006201">
    <property type="entry name" value="Neur_channel"/>
</dbReference>
<protein>
    <submittedName>
        <fullName evidence="16">Neur_chan_LBD domain-containing protein</fullName>
    </submittedName>
</protein>
<dbReference type="PROSITE" id="PS00236">
    <property type="entry name" value="NEUROTR_ION_CHANNEL"/>
    <property type="match status" value="1"/>
</dbReference>
<evidence type="ECO:0000259" key="13">
    <source>
        <dbReference type="Pfam" id="PF02932"/>
    </source>
</evidence>
<accession>A0A183V3L6</accession>
<dbReference type="GO" id="GO:0005230">
    <property type="term" value="F:extracellular ligand-gated monoatomic ion channel activity"/>
    <property type="evidence" value="ECO:0007669"/>
    <property type="project" value="InterPro"/>
</dbReference>
<comment type="caution">
    <text evidence="11">Lacks conserved residue(s) required for the propagation of feature annotation.</text>
</comment>
<evidence type="ECO:0000256" key="1">
    <source>
        <dbReference type="ARBA" id="ARBA00004141"/>
    </source>
</evidence>
<comment type="subcellular location">
    <subcellularLocation>
        <location evidence="2">Cell membrane</location>
    </subcellularLocation>
    <subcellularLocation>
        <location evidence="1">Membrane</location>
        <topology evidence="1">Multi-pass membrane protein</topology>
    </subcellularLocation>
</comment>
<dbReference type="Gene3D" id="1.20.58.390">
    <property type="entry name" value="Neurotransmitter-gated ion-channel transmembrane domain"/>
    <property type="match status" value="1"/>
</dbReference>
<dbReference type="InterPro" id="IPR038050">
    <property type="entry name" value="Neuro_actylchol_rec"/>
</dbReference>
<evidence type="ECO:0000313" key="15">
    <source>
        <dbReference type="Proteomes" id="UP000050794"/>
    </source>
</evidence>
<dbReference type="SUPFAM" id="SSF63712">
    <property type="entry name" value="Nicotinic receptor ligand binding domain-like"/>
    <property type="match status" value="1"/>
</dbReference>
<name>A0A183V3L6_TOXCA</name>
<evidence type="ECO:0000256" key="5">
    <source>
        <dbReference type="ARBA" id="ARBA00022692"/>
    </source>
</evidence>
<feature type="domain" description="Neurotransmitter-gated ion-channel transmembrane" evidence="13">
    <location>
        <begin position="254"/>
        <end position="311"/>
    </location>
</feature>
<dbReference type="GO" id="GO:0005886">
    <property type="term" value="C:plasma membrane"/>
    <property type="evidence" value="ECO:0007669"/>
    <property type="project" value="UniProtKB-SubCell"/>
</dbReference>
<dbReference type="AlphaFoldDB" id="A0A183V3L6"/>
<evidence type="ECO:0000256" key="10">
    <source>
        <dbReference type="ARBA" id="ARBA00023303"/>
    </source>
</evidence>
<evidence type="ECO:0000256" key="9">
    <source>
        <dbReference type="ARBA" id="ARBA00023136"/>
    </source>
</evidence>
<keyword evidence="5 11" id="KW-0812">Transmembrane</keyword>
<keyword evidence="6" id="KW-0732">Signal</keyword>
<evidence type="ECO:0000256" key="4">
    <source>
        <dbReference type="ARBA" id="ARBA00022475"/>
    </source>
</evidence>
<keyword evidence="8 11" id="KW-0406">Ion transport</keyword>
<reference evidence="16" key="1">
    <citation type="submission" date="2016-06" db="UniProtKB">
        <authorList>
            <consortium name="WormBaseParasite"/>
        </authorList>
    </citation>
    <scope>IDENTIFICATION</scope>
</reference>
<dbReference type="PRINTS" id="PR00252">
    <property type="entry name" value="NRIONCHANNEL"/>
</dbReference>
<dbReference type="CDD" id="cd18993">
    <property type="entry name" value="LGIC_ECD_GluCl"/>
    <property type="match status" value="1"/>
</dbReference>
<dbReference type="InterPro" id="IPR036719">
    <property type="entry name" value="Neuro-gated_channel_TM_sf"/>
</dbReference>
<dbReference type="Proteomes" id="UP000050794">
    <property type="component" value="Unassembled WGS sequence"/>
</dbReference>
<keyword evidence="15" id="KW-1185">Reference proteome</keyword>
<keyword evidence="10 11" id="KW-0407">Ion channel</keyword>
<evidence type="ECO:0000256" key="11">
    <source>
        <dbReference type="RuleBase" id="RU000687"/>
    </source>
</evidence>
<evidence type="ECO:0000313" key="16">
    <source>
        <dbReference type="WBParaSite" id="TCNE_0001533701-mRNA-1"/>
    </source>
</evidence>
<dbReference type="WBParaSite" id="TCNE_0001533701-mRNA-1">
    <property type="protein sequence ID" value="TCNE_0001533701-mRNA-1"/>
    <property type="gene ID" value="TCNE_0001533701"/>
</dbReference>
<reference evidence="14 15" key="2">
    <citation type="submission" date="2018-11" db="EMBL/GenBank/DDBJ databases">
        <authorList>
            <consortium name="Pathogen Informatics"/>
        </authorList>
    </citation>
    <scope>NUCLEOTIDE SEQUENCE [LARGE SCALE GENOMIC DNA]</scope>
</reference>
<evidence type="ECO:0000313" key="14">
    <source>
        <dbReference type="EMBL" id="VDM46657.1"/>
    </source>
</evidence>
<dbReference type="Pfam" id="PF02932">
    <property type="entry name" value="Neur_chan_memb"/>
    <property type="match status" value="1"/>
</dbReference>
<keyword evidence="3 11" id="KW-0813">Transport</keyword>
<dbReference type="InterPro" id="IPR018000">
    <property type="entry name" value="Neurotransmitter_ion_chnl_CS"/>
</dbReference>
<dbReference type="SUPFAM" id="SSF90112">
    <property type="entry name" value="Neurotransmitter-gated ion-channel transmembrane pore"/>
    <property type="match status" value="1"/>
</dbReference>
<comment type="similarity">
    <text evidence="11">Belongs to the ligand-gated ion channel (TC 1.A.9) family.</text>
</comment>
<dbReference type="EMBL" id="UYWY01022789">
    <property type="protein sequence ID" value="VDM46657.1"/>
    <property type="molecule type" value="Genomic_DNA"/>
</dbReference>
<dbReference type="FunFam" id="2.70.170.10:FF:000045">
    <property type="entry name" value="Predicted protein"/>
    <property type="match status" value="1"/>
</dbReference>